<dbReference type="SUPFAM" id="SSF54427">
    <property type="entry name" value="NTF2-like"/>
    <property type="match status" value="1"/>
</dbReference>
<dbReference type="InterPro" id="IPR037401">
    <property type="entry name" value="SnoaL-like"/>
</dbReference>
<dbReference type="Pfam" id="PF13577">
    <property type="entry name" value="SnoaL_4"/>
    <property type="match status" value="1"/>
</dbReference>
<gene>
    <name evidence="3" type="ORF">I7412_13750</name>
</gene>
<sequence length="202" mass="22752">MTPETSRYKVPPSSPARDGARVRSVAVRRRAGWPRAGCRKGRRVRPSGGFVTDQDLVRRLLDIEEIKGLKARYFRTLDQKKWDEFGEVYAAAAVLELPEVEMVVDGRDAIVKMVSEALSGARTVHHGHMPEIELTGPDTARGTWAMFDYVEWPSSDSGSRVGLQGYGHYVEEYAREDGRWRIARSRLDRLRVDSLGDLPVAP</sequence>
<organism evidence="3 4">
    <name type="scientific">Frankia nepalensis</name>
    <dbReference type="NCBI Taxonomy" id="1836974"/>
    <lineage>
        <taxon>Bacteria</taxon>
        <taxon>Bacillati</taxon>
        <taxon>Actinomycetota</taxon>
        <taxon>Actinomycetes</taxon>
        <taxon>Frankiales</taxon>
        <taxon>Frankiaceae</taxon>
        <taxon>Frankia</taxon>
    </lineage>
</organism>
<evidence type="ECO:0000256" key="1">
    <source>
        <dbReference type="SAM" id="MobiDB-lite"/>
    </source>
</evidence>
<reference evidence="3" key="1">
    <citation type="submission" date="2020-12" db="EMBL/GenBank/DDBJ databases">
        <title>Genomic characterization of non-nitrogen-fixing Frankia strains.</title>
        <authorList>
            <person name="Carlos-Shanley C."/>
            <person name="Guerra T."/>
            <person name="Hahn D."/>
        </authorList>
    </citation>
    <scope>NUCLEOTIDE SEQUENCE</scope>
    <source>
        <strain evidence="3">CN6</strain>
    </source>
</reference>
<comment type="caution">
    <text evidence="3">The sequence shown here is derived from an EMBL/GenBank/DDBJ whole genome shotgun (WGS) entry which is preliminary data.</text>
</comment>
<keyword evidence="4" id="KW-1185">Reference proteome</keyword>
<proteinExistence type="predicted"/>
<feature type="region of interest" description="Disordered" evidence="1">
    <location>
        <begin position="1"/>
        <end position="21"/>
    </location>
</feature>
<accession>A0A937RKP2</accession>
<feature type="domain" description="SnoaL-like" evidence="2">
    <location>
        <begin position="58"/>
        <end position="185"/>
    </location>
</feature>
<evidence type="ECO:0000313" key="3">
    <source>
        <dbReference type="EMBL" id="MBL7628193.1"/>
    </source>
</evidence>
<name>A0A937RKP2_9ACTN</name>
<dbReference type="Proteomes" id="UP000604475">
    <property type="component" value="Unassembled WGS sequence"/>
</dbReference>
<protein>
    <submittedName>
        <fullName evidence="3">Nuclear transport factor 2 family protein</fullName>
    </submittedName>
</protein>
<dbReference type="InterPro" id="IPR032710">
    <property type="entry name" value="NTF2-like_dom_sf"/>
</dbReference>
<dbReference type="Gene3D" id="3.10.450.50">
    <property type="match status" value="1"/>
</dbReference>
<evidence type="ECO:0000313" key="4">
    <source>
        <dbReference type="Proteomes" id="UP000604475"/>
    </source>
</evidence>
<dbReference type="EMBL" id="JAEACQ010000176">
    <property type="protein sequence ID" value="MBL7628193.1"/>
    <property type="molecule type" value="Genomic_DNA"/>
</dbReference>
<evidence type="ECO:0000259" key="2">
    <source>
        <dbReference type="Pfam" id="PF13577"/>
    </source>
</evidence>
<dbReference type="CDD" id="cd00531">
    <property type="entry name" value="NTF2_like"/>
    <property type="match status" value="1"/>
</dbReference>
<dbReference type="AlphaFoldDB" id="A0A937RKP2"/>